<dbReference type="SUPFAM" id="SSF56266">
    <property type="entry name" value="DmpA/ArgJ-like"/>
    <property type="match status" value="1"/>
</dbReference>
<comment type="similarity">
    <text evidence="1 10">Belongs to the ArgJ family.</text>
</comment>
<protein>
    <recommendedName>
        <fullName evidence="10">Arginine biosynthesis bifunctional protein ArgJ</fullName>
    </recommendedName>
    <domain>
        <recommendedName>
            <fullName evidence="10">Glutamate N-acetyltransferase</fullName>
            <ecNumber evidence="10">2.3.1.35</ecNumber>
        </recommendedName>
        <alternativeName>
            <fullName evidence="10">Ornithine acetyltransferase</fullName>
            <shortName evidence="10">OATase</shortName>
        </alternativeName>
        <alternativeName>
            <fullName evidence="10">Ornithine transacetylase</fullName>
        </alternativeName>
    </domain>
    <domain>
        <recommendedName>
            <fullName evidence="10">Amino-acid acetyltransferase</fullName>
            <ecNumber evidence="10">2.3.1.1</ecNumber>
        </recommendedName>
        <alternativeName>
            <fullName evidence="10">N-acetylglutamate synthase</fullName>
            <shortName evidence="10">AGSase</shortName>
        </alternativeName>
    </domain>
    <component>
        <recommendedName>
            <fullName evidence="10">Arginine biosynthesis bifunctional protein ArgJ alpha chain</fullName>
        </recommendedName>
    </component>
    <component>
        <recommendedName>
            <fullName evidence="10">Arginine biosynthesis bifunctional protein ArgJ beta chain</fullName>
        </recommendedName>
    </component>
</protein>
<dbReference type="InterPro" id="IPR042195">
    <property type="entry name" value="ArgJ_beta_C"/>
</dbReference>
<comment type="caution">
    <text evidence="11">The sequence shown here is derived from an EMBL/GenBank/DDBJ whole genome shotgun (WGS) entry which is preliminary data.</text>
</comment>
<feature type="site" description="Involved in the stabilization of negative charge on the oxyanion by the formation of the oxyanion hole" evidence="10">
    <location>
        <position position="116"/>
    </location>
</feature>
<evidence type="ECO:0000256" key="10">
    <source>
        <dbReference type="HAMAP-Rule" id="MF_01106"/>
    </source>
</evidence>
<dbReference type="PANTHER" id="PTHR23100">
    <property type="entry name" value="ARGININE BIOSYNTHESIS BIFUNCTIONAL PROTEIN ARGJ"/>
    <property type="match status" value="1"/>
</dbReference>
<evidence type="ECO:0000256" key="8">
    <source>
        <dbReference type="ARBA" id="ARBA00023315"/>
    </source>
</evidence>
<dbReference type="HAMAP" id="MF_01106">
    <property type="entry name" value="ArgJ"/>
    <property type="match status" value="1"/>
</dbReference>
<evidence type="ECO:0000256" key="3">
    <source>
        <dbReference type="ARBA" id="ARBA00022571"/>
    </source>
</evidence>
<name>A0AA37IZ40_9FIRM</name>
<dbReference type="PANTHER" id="PTHR23100:SF0">
    <property type="entry name" value="ARGININE BIOSYNTHESIS BIFUNCTIONAL PROTEIN ARGJ, MITOCHONDRIAL"/>
    <property type="match status" value="1"/>
</dbReference>
<evidence type="ECO:0000256" key="4">
    <source>
        <dbReference type="ARBA" id="ARBA00022605"/>
    </source>
</evidence>
<keyword evidence="4 10" id="KW-0028">Amino-acid biosynthesis</keyword>
<proteinExistence type="inferred from homology"/>
<feature type="chain" id="PRO_5041496498" description="Arginine biosynthesis bifunctional protein ArgJ beta chain" evidence="10">
    <location>
        <begin position="191"/>
        <end position="408"/>
    </location>
</feature>
<feature type="site" description="Involved in the stabilization of negative charge on the oxyanion by the formation of the oxyanion hole" evidence="10">
    <location>
        <position position="115"/>
    </location>
</feature>
<sequence length="408" mass="42227">MEYNFIAGGICAPKGFAAAGVHCGIRKNHSKLDLALIKADVRCAAAGVFTTNKVCGAPIKVDRAHLTDGYAQAILVNSGNANTCAANGVALAEECCQLVGQALGVSPEDVLPASTGVIGQPMVIDPFAAGIPAAAEKLAATPAGSWDAATAIMTTDTHQKEYAVQFQLGGKTCTLGAIGKGSGMIAPNMATMLAFYTTDAAVSPAMLQKALRQVVPGTYNQMSVDLDTSTNDTLLILASGLAGNPVIEAEGPDYDAFVAALTAIAEKMCAAHAGDGEGATHLITCEVTGAPDLKTARAVSRSVVCSNLFKAAVFGRDANWGRILCAIGYTPGDFSIDKVCVWLSSAAGEVYVCENAAYHPYSEEEAAKVLAEHDILVKVDMGLGEASAKAWGCDLTYDYVKINGDYRT</sequence>
<evidence type="ECO:0000313" key="11">
    <source>
        <dbReference type="EMBL" id="GJN64242.1"/>
    </source>
</evidence>
<keyword evidence="3 10" id="KW-0055">Arginine biosynthesis</keyword>
<evidence type="ECO:0000256" key="6">
    <source>
        <dbReference type="ARBA" id="ARBA00022813"/>
    </source>
</evidence>
<keyword evidence="5 10" id="KW-0808">Transferase</keyword>
<gene>
    <name evidence="10 11" type="primary">argJ</name>
    <name evidence="11" type="ORF">JCM17207_08670</name>
</gene>
<dbReference type="Proteomes" id="UP001055185">
    <property type="component" value="Unassembled WGS sequence"/>
</dbReference>
<feature type="binding site" evidence="10">
    <location>
        <position position="154"/>
    </location>
    <ligand>
        <name>substrate</name>
    </ligand>
</feature>
<dbReference type="EC" id="2.3.1.1" evidence="10"/>
<dbReference type="GO" id="GO:0006526">
    <property type="term" value="P:L-arginine biosynthetic process"/>
    <property type="evidence" value="ECO:0007669"/>
    <property type="project" value="UniProtKB-UniRule"/>
</dbReference>
<comment type="catalytic activity">
    <reaction evidence="10">
        <text>L-glutamate + acetyl-CoA = N-acetyl-L-glutamate + CoA + H(+)</text>
        <dbReference type="Rhea" id="RHEA:24292"/>
        <dbReference type="ChEBI" id="CHEBI:15378"/>
        <dbReference type="ChEBI" id="CHEBI:29985"/>
        <dbReference type="ChEBI" id="CHEBI:44337"/>
        <dbReference type="ChEBI" id="CHEBI:57287"/>
        <dbReference type="ChEBI" id="CHEBI:57288"/>
        <dbReference type="EC" id="2.3.1.1"/>
    </reaction>
</comment>
<dbReference type="NCBIfam" id="TIGR00120">
    <property type="entry name" value="ArgJ"/>
    <property type="match status" value="1"/>
</dbReference>
<evidence type="ECO:0000313" key="12">
    <source>
        <dbReference type="Proteomes" id="UP001055185"/>
    </source>
</evidence>
<reference evidence="11" key="1">
    <citation type="journal article" date="2022" name="Int. J. Syst. Evol. Microbiol.">
        <title>Genome-based, phenotypic and chemotaxonomic classification of Faecalibacterium strains: proposal of three novel species Faecalibacterium duncaniae sp. nov., Faecalibacterium hattorii sp. nov. and Faecalibacterium gallinarum sp. nov. .</title>
        <authorList>
            <person name="Sakamoto M."/>
            <person name="Sakurai N."/>
            <person name="Tanno H."/>
            <person name="Iino T."/>
            <person name="Ohkuma M."/>
            <person name="Endo A."/>
        </authorList>
    </citation>
    <scope>NUCLEOTIDE SEQUENCE</scope>
    <source>
        <strain evidence="11">JCM 17207</strain>
    </source>
</reference>
<dbReference type="RefSeq" id="WP_238316474.1">
    <property type="nucleotide sequence ID" value="NZ_BQKV01000027.1"/>
</dbReference>
<comment type="pathway">
    <text evidence="10">Amino-acid biosynthesis; L-arginine biosynthesis; L-ornithine and N-acetyl-L-glutamate from L-glutamate and N(2)-acetyl-L-ornithine (cyclic): step 1/1.</text>
</comment>
<evidence type="ECO:0000256" key="5">
    <source>
        <dbReference type="ARBA" id="ARBA00022679"/>
    </source>
</evidence>
<comment type="catalytic activity">
    <reaction evidence="9 10">
        <text>N(2)-acetyl-L-ornithine + L-glutamate = N-acetyl-L-glutamate + L-ornithine</text>
        <dbReference type="Rhea" id="RHEA:15349"/>
        <dbReference type="ChEBI" id="CHEBI:29985"/>
        <dbReference type="ChEBI" id="CHEBI:44337"/>
        <dbReference type="ChEBI" id="CHEBI:46911"/>
        <dbReference type="ChEBI" id="CHEBI:57805"/>
        <dbReference type="EC" id="2.3.1.35"/>
    </reaction>
</comment>
<evidence type="ECO:0000256" key="7">
    <source>
        <dbReference type="ARBA" id="ARBA00023268"/>
    </source>
</evidence>
<feature type="binding site" evidence="10">
    <location>
        <position position="408"/>
    </location>
    <ligand>
        <name>substrate</name>
    </ligand>
</feature>
<keyword evidence="7 10" id="KW-0511">Multifunctional enzyme</keyword>
<dbReference type="NCBIfam" id="NF003802">
    <property type="entry name" value="PRK05388.1"/>
    <property type="match status" value="1"/>
</dbReference>
<feature type="active site" description="Nucleophile" evidence="10">
    <location>
        <position position="191"/>
    </location>
</feature>
<accession>A0AA37IZ40</accession>
<feature type="binding site" evidence="10">
    <location>
        <position position="277"/>
    </location>
    <ligand>
        <name>substrate</name>
    </ligand>
</feature>
<dbReference type="GO" id="GO:0005737">
    <property type="term" value="C:cytoplasm"/>
    <property type="evidence" value="ECO:0007669"/>
    <property type="project" value="UniProtKB-SubCell"/>
</dbReference>
<keyword evidence="8 10" id="KW-0012">Acyltransferase</keyword>
<dbReference type="Gene3D" id="3.60.70.12">
    <property type="entry name" value="L-amino peptidase D-ALA esterase/amidase"/>
    <property type="match status" value="1"/>
</dbReference>
<comment type="subunit">
    <text evidence="2 10">Heterotetramer of two alpha and two beta chains.</text>
</comment>
<feature type="chain" id="PRO_5041496497" description="Arginine biosynthesis bifunctional protein ArgJ alpha chain" evidence="10">
    <location>
        <begin position="1"/>
        <end position="190"/>
    </location>
</feature>
<dbReference type="Gene3D" id="3.10.20.340">
    <property type="entry name" value="ArgJ beta chain, C-terminal domain"/>
    <property type="match status" value="1"/>
</dbReference>
<dbReference type="GO" id="GO:0004358">
    <property type="term" value="F:L-glutamate N-acetyltransferase activity, acting on acetyl-L-ornithine as donor"/>
    <property type="evidence" value="ECO:0007669"/>
    <property type="project" value="UniProtKB-UniRule"/>
</dbReference>
<dbReference type="FunFam" id="3.10.20.340:FF:000001">
    <property type="entry name" value="Arginine biosynthesis bifunctional protein ArgJ, chloroplastic"/>
    <property type="match status" value="1"/>
</dbReference>
<comment type="pathway">
    <text evidence="10">Amino-acid biosynthesis; L-arginine biosynthesis; N(2)-acetyl-L-ornithine from L-glutamate: step 1/4.</text>
</comment>
<dbReference type="Pfam" id="PF01960">
    <property type="entry name" value="ArgJ"/>
    <property type="match status" value="1"/>
</dbReference>
<keyword evidence="12" id="KW-1185">Reference proteome</keyword>
<evidence type="ECO:0000256" key="2">
    <source>
        <dbReference type="ARBA" id="ARBA00011475"/>
    </source>
</evidence>
<dbReference type="InterPro" id="IPR002813">
    <property type="entry name" value="Arg_biosynth_ArgJ"/>
</dbReference>
<keyword evidence="10" id="KW-0963">Cytoplasm</keyword>
<evidence type="ECO:0000256" key="9">
    <source>
        <dbReference type="ARBA" id="ARBA00049439"/>
    </source>
</evidence>
<keyword evidence="6 10" id="KW-0068">Autocatalytic cleavage</keyword>
<dbReference type="InterPro" id="IPR016117">
    <property type="entry name" value="ArgJ-like_dom_sf"/>
</dbReference>
<comment type="subcellular location">
    <subcellularLocation>
        <location evidence="10">Cytoplasm</location>
    </subcellularLocation>
</comment>
<dbReference type="FunFam" id="3.60.70.12:FF:000001">
    <property type="entry name" value="Arginine biosynthesis bifunctional protein ArgJ, chloroplastic"/>
    <property type="match status" value="1"/>
</dbReference>
<feature type="site" description="Cleavage; by autolysis" evidence="10">
    <location>
        <begin position="190"/>
        <end position="191"/>
    </location>
</feature>
<dbReference type="EC" id="2.3.1.35" evidence="10"/>
<evidence type="ECO:0000256" key="1">
    <source>
        <dbReference type="ARBA" id="ARBA00006774"/>
    </source>
</evidence>
<organism evidence="11 12">
    <name type="scientific">Faecalibacterium gallinarum</name>
    <dbReference type="NCBI Taxonomy" id="2903556"/>
    <lineage>
        <taxon>Bacteria</taxon>
        <taxon>Bacillati</taxon>
        <taxon>Bacillota</taxon>
        <taxon>Clostridia</taxon>
        <taxon>Eubacteriales</taxon>
        <taxon>Oscillospiraceae</taxon>
        <taxon>Faecalibacterium</taxon>
    </lineage>
</organism>
<comment type="function">
    <text evidence="10">Catalyzes two activities which are involved in the cyclic version of arginine biosynthesis: the synthesis of N-acetylglutamate from glutamate and acetyl-CoA as the acetyl donor, and of ornithine by transacetylation between N(2)-acetylornithine and glutamate.</text>
</comment>
<dbReference type="AlphaFoldDB" id="A0AA37IZ40"/>
<feature type="binding site" evidence="10">
    <location>
        <position position="191"/>
    </location>
    <ligand>
        <name>substrate</name>
    </ligand>
</feature>
<feature type="binding site" evidence="10">
    <location>
        <position position="403"/>
    </location>
    <ligand>
        <name>substrate</name>
    </ligand>
</feature>
<dbReference type="EMBL" id="BQKV01000027">
    <property type="protein sequence ID" value="GJN64242.1"/>
    <property type="molecule type" value="Genomic_DNA"/>
</dbReference>
<dbReference type="GO" id="GO:0006592">
    <property type="term" value="P:ornithine biosynthetic process"/>
    <property type="evidence" value="ECO:0007669"/>
    <property type="project" value="TreeGrafter"/>
</dbReference>
<dbReference type="GO" id="GO:0004042">
    <property type="term" value="F:L-glutamate N-acetyltransferase activity"/>
    <property type="evidence" value="ECO:0007669"/>
    <property type="project" value="UniProtKB-UniRule"/>
</dbReference>
<dbReference type="CDD" id="cd02152">
    <property type="entry name" value="OAT"/>
    <property type="match status" value="1"/>
</dbReference>
<feature type="binding site" evidence="10">
    <location>
        <position position="180"/>
    </location>
    <ligand>
        <name>substrate</name>
    </ligand>
</feature>